<evidence type="ECO:0000256" key="4">
    <source>
        <dbReference type="ARBA" id="ARBA00022839"/>
    </source>
</evidence>
<dbReference type="SUPFAM" id="SSF53098">
    <property type="entry name" value="Ribonuclease H-like"/>
    <property type="match status" value="1"/>
</dbReference>
<keyword evidence="1" id="KW-0540">Nuclease</keyword>
<dbReference type="Proteomes" id="UP001224087">
    <property type="component" value="Segment"/>
</dbReference>
<keyword evidence="2" id="KW-0479">Metal-binding</keyword>
<keyword evidence="4 9" id="KW-0269">Exonuclease</keyword>
<dbReference type="GO" id="GO:0046872">
    <property type="term" value="F:metal ion binding"/>
    <property type="evidence" value="ECO:0007669"/>
    <property type="project" value="UniProtKB-KW"/>
</dbReference>
<dbReference type="PANTHER" id="PTHR13620">
    <property type="entry name" value="3-5 EXONUCLEASE"/>
    <property type="match status" value="1"/>
</dbReference>
<dbReference type="GO" id="GO:0006139">
    <property type="term" value="P:nucleobase-containing compound metabolic process"/>
    <property type="evidence" value="ECO:0007669"/>
    <property type="project" value="InterPro"/>
</dbReference>
<organism evidence="9 10">
    <name type="scientific">Cedratvirus kamchatka</name>
    <dbReference type="NCBI Taxonomy" id="2716914"/>
    <lineage>
        <taxon>Viruses</taxon>
        <taxon>Pithoviruses</taxon>
        <taxon>Orthocedratvirinae</taxon>
        <taxon>Alphacedratvirus</taxon>
        <taxon>Alphacedratvirus rossiense</taxon>
    </lineage>
</organism>
<evidence type="ECO:0000259" key="8">
    <source>
        <dbReference type="SMART" id="SM00474"/>
    </source>
</evidence>
<dbReference type="GO" id="GO:0003676">
    <property type="term" value="F:nucleic acid binding"/>
    <property type="evidence" value="ECO:0007669"/>
    <property type="project" value="InterPro"/>
</dbReference>
<dbReference type="PANTHER" id="PTHR13620:SF109">
    <property type="entry name" value="3'-5' EXONUCLEASE"/>
    <property type="match status" value="1"/>
</dbReference>
<evidence type="ECO:0000256" key="2">
    <source>
        <dbReference type="ARBA" id="ARBA00022723"/>
    </source>
</evidence>
<dbReference type="Gene3D" id="3.30.420.10">
    <property type="entry name" value="Ribonuclease H-like superfamily/Ribonuclease H"/>
    <property type="match status" value="1"/>
</dbReference>
<evidence type="ECO:0000256" key="5">
    <source>
        <dbReference type="ARBA" id="ARBA00022842"/>
    </source>
</evidence>
<name>A0A6G8MYK9_9VIRU</name>
<feature type="domain" description="3'-5' exonuclease" evidence="8">
    <location>
        <begin position="13"/>
        <end position="184"/>
    </location>
</feature>
<protein>
    <recommendedName>
        <fullName evidence="6">3'-5' exonuclease</fullName>
    </recommendedName>
    <alternativeName>
        <fullName evidence="7">Werner Syndrome-like exonuclease</fullName>
    </alternativeName>
</protein>
<evidence type="ECO:0000256" key="7">
    <source>
        <dbReference type="ARBA" id="ARBA00042761"/>
    </source>
</evidence>
<accession>A0A6G8MYK9</accession>
<gene>
    <name evidence="9" type="primary">ck179</name>
</gene>
<keyword evidence="10" id="KW-1185">Reference proteome</keyword>
<keyword evidence="3" id="KW-0378">Hydrolase</keyword>
<dbReference type="InterPro" id="IPR002562">
    <property type="entry name" value="3'-5'_exonuclease_dom"/>
</dbReference>
<dbReference type="GO" id="GO:0008408">
    <property type="term" value="F:3'-5' exonuclease activity"/>
    <property type="evidence" value="ECO:0007669"/>
    <property type="project" value="InterPro"/>
</dbReference>
<dbReference type="SMART" id="SM00474">
    <property type="entry name" value="35EXOc"/>
    <property type="match status" value="1"/>
</dbReference>
<evidence type="ECO:0000256" key="3">
    <source>
        <dbReference type="ARBA" id="ARBA00022801"/>
    </source>
</evidence>
<proteinExistence type="predicted"/>
<evidence type="ECO:0000313" key="9">
    <source>
        <dbReference type="EMBL" id="QIN54304.1"/>
    </source>
</evidence>
<evidence type="ECO:0000256" key="6">
    <source>
        <dbReference type="ARBA" id="ARBA00040531"/>
    </source>
</evidence>
<evidence type="ECO:0000313" key="10">
    <source>
        <dbReference type="Proteomes" id="UP001224087"/>
    </source>
</evidence>
<dbReference type="Pfam" id="PF01612">
    <property type="entry name" value="DNA_pol_A_exo1"/>
    <property type="match status" value="1"/>
</dbReference>
<sequence>MQHLVLDDQVDVYYLCDFEEAENAFSQLFASKPNLLGLSTETTVGQEKESLLQLAMDNVVYIYPILNLSSCLPPSLKKILNSPNIIKSGVNIEADALSLNKNYSLNLRGVLDLQKVALAMGYKDTSLLYLVKHWNLPLGNKESVKKHIYKITWHKQLSDKHLEYAARDAYLSLQLAKKMLVRVD</sequence>
<dbReference type="InterPro" id="IPR051132">
    <property type="entry name" value="3-5_Exonuclease_domain"/>
</dbReference>
<dbReference type="InterPro" id="IPR036397">
    <property type="entry name" value="RNaseH_sf"/>
</dbReference>
<keyword evidence="5" id="KW-0460">Magnesium</keyword>
<dbReference type="InterPro" id="IPR012337">
    <property type="entry name" value="RNaseH-like_sf"/>
</dbReference>
<evidence type="ECO:0000256" key="1">
    <source>
        <dbReference type="ARBA" id="ARBA00022722"/>
    </source>
</evidence>
<dbReference type="EMBL" id="MN873693">
    <property type="protein sequence ID" value="QIN54304.1"/>
    <property type="molecule type" value="Genomic_DNA"/>
</dbReference>
<reference evidence="9" key="1">
    <citation type="submission" date="2019-12" db="EMBL/GenBank/DDBJ databases">
        <title>The DNA Methylation Landscape of Giant Viruses.</title>
        <authorList>
            <person name="Jeudy S."/>
            <person name="Rigou S."/>
            <person name="Alempic J.-M."/>
            <person name="Claverie J.-M."/>
            <person name="Abergel C."/>
            <person name="Legendre M."/>
        </authorList>
    </citation>
    <scope>NUCLEOTIDE SEQUENCE</scope>
    <source>
        <strain evidence="9">P4</strain>
    </source>
</reference>